<dbReference type="SUPFAM" id="SSF50022">
    <property type="entry name" value="ISP domain"/>
    <property type="match status" value="1"/>
</dbReference>
<comment type="function">
    <text evidence="1">Iron-sulfur subunit of the cytochrome bc1 complex, an essential component of the respiratory electron transport chain required for ATP synthesis. The bc1 complex catalyzes the oxidation of menaquinol and the reduction of cytochrome c in the respiratory chain. The bc1 complex operates through a Q-cycle mechanism that couples electron transfer to generation of the proton gradient that drives ATP synthesis.</text>
</comment>
<keyword evidence="10" id="KW-0732">Signal</keyword>
<evidence type="ECO:0000256" key="10">
    <source>
        <dbReference type="SAM" id="SignalP"/>
    </source>
</evidence>
<evidence type="ECO:0000256" key="9">
    <source>
        <dbReference type="SAM" id="MobiDB-lite"/>
    </source>
</evidence>
<evidence type="ECO:0000256" key="7">
    <source>
        <dbReference type="ARBA" id="ARBA00023157"/>
    </source>
</evidence>
<evidence type="ECO:0000256" key="3">
    <source>
        <dbReference type="ARBA" id="ARBA00022714"/>
    </source>
</evidence>
<evidence type="ECO:0000256" key="4">
    <source>
        <dbReference type="ARBA" id="ARBA00022723"/>
    </source>
</evidence>
<name>A0ABQ2NDZ7_9ACTN</name>
<dbReference type="InterPro" id="IPR036922">
    <property type="entry name" value="Rieske_2Fe-2S_sf"/>
</dbReference>
<evidence type="ECO:0000313" key="13">
    <source>
        <dbReference type="Proteomes" id="UP000655410"/>
    </source>
</evidence>
<keyword evidence="7" id="KW-1015">Disulfide bond</keyword>
<evidence type="ECO:0000259" key="11">
    <source>
        <dbReference type="PROSITE" id="PS51296"/>
    </source>
</evidence>
<dbReference type="EMBL" id="BMNI01000009">
    <property type="protein sequence ID" value="GGO92734.1"/>
    <property type="molecule type" value="Genomic_DNA"/>
</dbReference>
<gene>
    <name evidence="12" type="ORF">GCM10011584_29820</name>
</gene>
<dbReference type="PROSITE" id="PS51296">
    <property type="entry name" value="RIESKE"/>
    <property type="match status" value="1"/>
</dbReference>
<sequence>MTGSGLSRRSVVALAATAPVVAACGAQPGQSTAAPASTAATPTGSPGAALRRTSEAHVAKARPAAGPVLATTAQVPVGGALVVPAEQVVVTQPSAGEFHCFSSVCTHAGCPVRAGARLVCPCHGSQFALADGSVLRGPAAAPLPSAGSRCGETRSGWPDRARHHSTKT</sequence>
<accession>A0ABQ2NDZ7</accession>
<keyword evidence="13" id="KW-1185">Reference proteome</keyword>
<comment type="caution">
    <text evidence="12">The sequence shown here is derived from an EMBL/GenBank/DDBJ whole genome shotgun (WGS) entry which is preliminary data.</text>
</comment>
<keyword evidence="5" id="KW-0408">Iron</keyword>
<feature type="domain" description="Rieske" evidence="11">
    <location>
        <begin position="67"/>
        <end position="145"/>
    </location>
</feature>
<dbReference type="InterPro" id="IPR014349">
    <property type="entry name" value="Rieske_Fe-S_prot"/>
</dbReference>
<evidence type="ECO:0000256" key="8">
    <source>
        <dbReference type="ARBA" id="ARBA00029586"/>
    </source>
</evidence>
<evidence type="ECO:0000313" key="12">
    <source>
        <dbReference type="EMBL" id="GGO92734.1"/>
    </source>
</evidence>
<keyword evidence="4" id="KW-0479">Metal-binding</keyword>
<dbReference type="PROSITE" id="PS51318">
    <property type="entry name" value="TAT"/>
    <property type="match status" value="1"/>
</dbReference>
<dbReference type="Proteomes" id="UP000655410">
    <property type="component" value="Unassembled WGS sequence"/>
</dbReference>
<dbReference type="InterPro" id="IPR017941">
    <property type="entry name" value="Rieske_2Fe-2S"/>
</dbReference>
<dbReference type="CDD" id="cd03467">
    <property type="entry name" value="Rieske"/>
    <property type="match status" value="1"/>
</dbReference>
<evidence type="ECO:0000256" key="6">
    <source>
        <dbReference type="ARBA" id="ARBA00023014"/>
    </source>
</evidence>
<keyword evidence="3" id="KW-0001">2Fe-2S</keyword>
<feature type="signal peptide" evidence="10">
    <location>
        <begin position="1"/>
        <end position="22"/>
    </location>
</feature>
<dbReference type="Gene3D" id="2.102.10.10">
    <property type="entry name" value="Rieske [2Fe-2S] iron-sulphur domain"/>
    <property type="match status" value="1"/>
</dbReference>
<evidence type="ECO:0000256" key="1">
    <source>
        <dbReference type="ARBA" id="ARBA00002494"/>
    </source>
</evidence>
<dbReference type="PANTHER" id="PTHR10134">
    <property type="entry name" value="CYTOCHROME B-C1 COMPLEX SUBUNIT RIESKE, MITOCHONDRIAL"/>
    <property type="match status" value="1"/>
</dbReference>
<dbReference type="RefSeq" id="WP_188784823.1">
    <property type="nucleotide sequence ID" value="NZ_BMNI01000009.1"/>
</dbReference>
<feature type="chain" id="PRO_5047284854" description="Cytochrome bc1 complex Rieske iron-sulfur subunit" evidence="10">
    <location>
        <begin position="23"/>
        <end position="168"/>
    </location>
</feature>
<evidence type="ECO:0000256" key="2">
    <source>
        <dbReference type="ARBA" id="ARBA00015816"/>
    </source>
</evidence>
<dbReference type="InterPro" id="IPR006311">
    <property type="entry name" value="TAT_signal"/>
</dbReference>
<feature type="region of interest" description="Disordered" evidence="9">
    <location>
        <begin position="30"/>
        <end position="49"/>
    </location>
</feature>
<feature type="region of interest" description="Disordered" evidence="9">
    <location>
        <begin position="141"/>
        <end position="168"/>
    </location>
</feature>
<protein>
    <recommendedName>
        <fullName evidence="2">Cytochrome bc1 complex Rieske iron-sulfur subunit</fullName>
    </recommendedName>
    <alternativeName>
        <fullName evidence="8">Cytochrome bc1 reductase complex subunit QcrA</fullName>
    </alternativeName>
</protein>
<evidence type="ECO:0000256" key="5">
    <source>
        <dbReference type="ARBA" id="ARBA00023004"/>
    </source>
</evidence>
<dbReference type="Pfam" id="PF00355">
    <property type="entry name" value="Rieske"/>
    <property type="match status" value="1"/>
</dbReference>
<organism evidence="12 13">
    <name type="scientific">Nocardioides phosphati</name>
    <dbReference type="NCBI Taxonomy" id="1867775"/>
    <lineage>
        <taxon>Bacteria</taxon>
        <taxon>Bacillati</taxon>
        <taxon>Actinomycetota</taxon>
        <taxon>Actinomycetes</taxon>
        <taxon>Propionibacteriales</taxon>
        <taxon>Nocardioidaceae</taxon>
        <taxon>Nocardioides</taxon>
    </lineage>
</organism>
<reference evidence="13" key="1">
    <citation type="journal article" date="2019" name="Int. J. Syst. Evol. Microbiol.">
        <title>The Global Catalogue of Microorganisms (GCM) 10K type strain sequencing project: providing services to taxonomists for standard genome sequencing and annotation.</title>
        <authorList>
            <consortium name="The Broad Institute Genomics Platform"/>
            <consortium name="The Broad Institute Genome Sequencing Center for Infectious Disease"/>
            <person name="Wu L."/>
            <person name="Ma J."/>
        </authorList>
    </citation>
    <scope>NUCLEOTIDE SEQUENCE [LARGE SCALE GENOMIC DNA]</scope>
    <source>
        <strain evidence="13">CGMCC 4.7371</strain>
    </source>
</reference>
<keyword evidence="6" id="KW-0411">Iron-sulfur</keyword>
<proteinExistence type="predicted"/>